<evidence type="ECO:0000313" key="6">
    <source>
        <dbReference type="Proteomes" id="UP000663865"/>
    </source>
</evidence>
<dbReference type="EMBL" id="CAJNYT010000649">
    <property type="protein sequence ID" value="CAF3360037.1"/>
    <property type="molecule type" value="Genomic_DNA"/>
</dbReference>
<evidence type="ECO:0000313" key="4">
    <source>
        <dbReference type="EMBL" id="CAF4582961.1"/>
    </source>
</evidence>
<organism evidence="3 6">
    <name type="scientific">Rotaria socialis</name>
    <dbReference type="NCBI Taxonomy" id="392032"/>
    <lineage>
        <taxon>Eukaryota</taxon>
        <taxon>Metazoa</taxon>
        <taxon>Spiralia</taxon>
        <taxon>Gnathifera</taxon>
        <taxon>Rotifera</taxon>
        <taxon>Eurotatoria</taxon>
        <taxon>Bdelloidea</taxon>
        <taxon>Philodinida</taxon>
        <taxon>Philodinidae</taxon>
        <taxon>Rotaria</taxon>
    </lineage>
</organism>
<protein>
    <submittedName>
        <fullName evidence="3">Uncharacterized protein</fullName>
    </submittedName>
</protein>
<dbReference type="Proteomes" id="UP000663848">
    <property type="component" value="Unassembled WGS sequence"/>
</dbReference>
<gene>
    <name evidence="2" type="ORF">GRG538_LOCUS6338</name>
    <name evidence="3" type="ORF">KIK155_LOCUS19729</name>
    <name evidence="4" type="ORF">QYT958_LOCUS10385</name>
    <name evidence="5" type="ORF">TOA249_LOCUS20946</name>
</gene>
<feature type="coiled-coil region" evidence="1">
    <location>
        <begin position="87"/>
        <end position="156"/>
    </location>
</feature>
<reference evidence="3" key="1">
    <citation type="submission" date="2021-02" db="EMBL/GenBank/DDBJ databases">
        <authorList>
            <person name="Nowell W R."/>
        </authorList>
    </citation>
    <scope>NUCLEOTIDE SEQUENCE</scope>
</reference>
<comment type="caution">
    <text evidence="3">The sequence shown here is derived from an EMBL/GenBank/DDBJ whole genome shotgun (WGS) entry which is preliminary data.</text>
</comment>
<name>A0A818M7J9_9BILA</name>
<dbReference type="Proteomes" id="UP000663838">
    <property type="component" value="Unassembled WGS sequence"/>
</dbReference>
<evidence type="ECO:0000313" key="5">
    <source>
        <dbReference type="EMBL" id="CAF4759686.1"/>
    </source>
</evidence>
<dbReference type="Proteomes" id="UP000663872">
    <property type="component" value="Unassembled WGS sequence"/>
</dbReference>
<dbReference type="EMBL" id="CAJOBR010001151">
    <property type="protein sequence ID" value="CAF4582961.1"/>
    <property type="molecule type" value="Genomic_DNA"/>
</dbReference>
<proteinExistence type="predicted"/>
<evidence type="ECO:0000313" key="2">
    <source>
        <dbReference type="EMBL" id="CAF3360037.1"/>
    </source>
</evidence>
<dbReference type="AlphaFoldDB" id="A0A818M7J9"/>
<dbReference type="EMBL" id="CAJOBS010001763">
    <property type="protein sequence ID" value="CAF4759686.1"/>
    <property type="molecule type" value="Genomic_DNA"/>
</dbReference>
<keyword evidence="1" id="KW-0175">Coiled coil</keyword>
<evidence type="ECO:0000313" key="3">
    <source>
        <dbReference type="EMBL" id="CAF3576619.1"/>
    </source>
</evidence>
<dbReference type="Proteomes" id="UP000663865">
    <property type="component" value="Unassembled WGS sequence"/>
</dbReference>
<accession>A0A818M7J9</accession>
<dbReference type="EMBL" id="CAJNYV010003467">
    <property type="protein sequence ID" value="CAF3576619.1"/>
    <property type="molecule type" value="Genomic_DNA"/>
</dbReference>
<sequence length="159" mass="19132">MEKTYQKFVNQVRSTLKSDPCCPLCYREFEEQIEGEQLIRDMELQIKGPEYRQKIYHGLKLLQQKFEKCLHLKPIQSQLQDLEDKDIPTIKNQLKQFEKKIVELKNKQTDMKQELNDQISLPLEQYEQIKTDIIILNKYINERKEFEAKINICQQKLGK</sequence>
<evidence type="ECO:0000256" key="1">
    <source>
        <dbReference type="SAM" id="Coils"/>
    </source>
</evidence>